<dbReference type="PROSITE" id="PS51217">
    <property type="entry name" value="UVRD_HELICASE_CTER"/>
    <property type="match status" value="1"/>
</dbReference>
<evidence type="ECO:0000256" key="10">
    <source>
        <dbReference type="PROSITE-ProRule" id="PRU00560"/>
    </source>
</evidence>
<evidence type="ECO:0000256" key="5">
    <source>
        <dbReference type="ARBA" id="ARBA00023235"/>
    </source>
</evidence>
<accession>A0ABU8W5A1</accession>
<dbReference type="Proteomes" id="UP001363010">
    <property type="component" value="Unassembled WGS sequence"/>
</dbReference>
<dbReference type="EMBL" id="JBBKZV010000020">
    <property type="protein sequence ID" value="MEJ8825189.1"/>
    <property type="molecule type" value="Genomic_DNA"/>
</dbReference>
<evidence type="ECO:0000256" key="6">
    <source>
        <dbReference type="ARBA" id="ARBA00034617"/>
    </source>
</evidence>
<evidence type="ECO:0000256" key="4">
    <source>
        <dbReference type="ARBA" id="ARBA00022840"/>
    </source>
</evidence>
<name>A0ABU8W5A1_9BURK</name>
<keyword evidence="2 10" id="KW-0378">Hydrolase</keyword>
<dbReference type="GO" id="GO:0004386">
    <property type="term" value="F:helicase activity"/>
    <property type="evidence" value="ECO:0007669"/>
    <property type="project" value="UniProtKB-KW"/>
</dbReference>
<protein>
    <recommendedName>
        <fullName evidence="7">DNA 3'-5' helicase</fullName>
        <ecNumber evidence="7">5.6.2.4</ecNumber>
    </recommendedName>
    <alternativeName>
        <fullName evidence="8">DNA 3'-5' helicase II</fullName>
    </alternativeName>
</protein>
<dbReference type="InterPro" id="IPR027417">
    <property type="entry name" value="P-loop_NTPase"/>
</dbReference>
<sequence length="661" mass="72616">MSAASNGDGASAAKFIPKNIAPTQEQLAIQTAVDNTILVEANAGAAKTTTLALRMAESWSRGVPPANCMALTYTATARDALAAALSKIGVPAAVVRQFRIETFESFARAVLAEVDGGVVPTRPTAESLKATVWDAIEAIAKDEGERCRAELQIPSLGDNSAVESFLRVDHSLKGRMLLALDHGDSPITPELAASLGCSYTHLRVFKAYEQIRQPWHLDYPTFRGAFDATYDLAALILKDELPANLKAWPERVRVLLVDEMHDMNQAMNVILTRLLEANCFFCGVGDVDQVIYSAAGADSKFLQGEIKRRGTRRIKRLALTSSFRFDATLAKAVSRFKRKPCVSGSAHATKVATHGYADDAEADSCENQIVHAIRQWASSREKLSGFAVLLRHPSQSVALENALLAASIPYVSRGFDSYLMRPEILLIRGLLAVATDRFDSIDDPQTRRKVVEAFVFFCDVNIRAAGLDHLSQRELLKRAVDAVCDNPLILRDFFENQVLKGVTPMVANRLRNAVRVVQSESGPRLLARVMDALRLDLLAIGVFVEGERREEVQGNLLGLMQLADRFATPADFFLSLNESEVKLRGLRVAPARVVLAHVASVKGLEFDHVALPYLRQGEFPGPTGTPLEEENLFYVGITRARRFLSLYAHRELPSAFVGRLH</sequence>
<keyword evidence="1 10" id="KW-0547">Nucleotide-binding</keyword>
<organism evidence="13 14">
    <name type="scientific">Variovorax humicola</name>
    <dbReference type="NCBI Taxonomy" id="1769758"/>
    <lineage>
        <taxon>Bacteria</taxon>
        <taxon>Pseudomonadati</taxon>
        <taxon>Pseudomonadota</taxon>
        <taxon>Betaproteobacteria</taxon>
        <taxon>Burkholderiales</taxon>
        <taxon>Comamonadaceae</taxon>
        <taxon>Variovorax</taxon>
    </lineage>
</organism>
<dbReference type="PANTHER" id="PTHR11070">
    <property type="entry name" value="UVRD / RECB / PCRA DNA HELICASE FAMILY MEMBER"/>
    <property type="match status" value="1"/>
</dbReference>
<dbReference type="InterPro" id="IPR014016">
    <property type="entry name" value="UvrD-like_ATP-bd"/>
</dbReference>
<proteinExistence type="predicted"/>
<evidence type="ECO:0000256" key="2">
    <source>
        <dbReference type="ARBA" id="ARBA00022801"/>
    </source>
</evidence>
<dbReference type="PANTHER" id="PTHR11070:SF2">
    <property type="entry name" value="ATP-DEPENDENT DNA HELICASE SRS2"/>
    <property type="match status" value="1"/>
</dbReference>
<dbReference type="Gene3D" id="3.40.50.300">
    <property type="entry name" value="P-loop containing nucleotide triphosphate hydrolases"/>
    <property type="match status" value="3"/>
</dbReference>
<keyword evidence="3 10" id="KW-0347">Helicase</keyword>
<dbReference type="Pfam" id="PF13245">
    <property type="entry name" value="AAA_19"/>
    <property type="match status" value="1"/>
</dbReference>
<dbReference type="InterPro" id="IPR000212">
    <property type="entry name" value="DNA_helicase_UvrD/REP"/>
</dbReference>
<comment type="catalytic activity">
    <reaction evidence="9">
        <text>ATP + H2O = ADP + phosphate + H(+)</text>
        <dbReference type="Rhea" id="RHEA:13065"/>
        <dbReference type="ChEBI" id="CHEBI:15377"/>
        <dbReference type="ChEBI" id="CHEBI:15378"/>
        <dbReference type="ChEBI" id="CHEBI:30616"/>
        <dbReference type="ChEBI" id="CHEBI:43474"/>
        <dbReference type="ChEBI" id="CHEBI:456216"/>
        <dbReference type="EC" id="5.6.2.4"/>
    </reaction>
</comment>
<keyword evidence="5" id="KW-0413">Isomerase</keyword>
<dbReference type="Gene3D" id="1.10.486.10">
    <property type="entry name" value="PCRA, domain 4"/>
    <property type="match status" value="1"/>
</dbReference>
<feature type="domain" description="UvrD-like helicase ATP-binding" evidence="11">
    <location>
        <begin position="20"/>
        <end position="326"/>
    </location>
</feature>
<dbReference type="RefSeq" id="WP_340366220.1">
    <property type="nucleotide sequence ID" value="NZ_JBBKZV010000020.1"/>
</dbReference>
<evidence type="ECO:0000313" key="13">
    <source>
        <dbReference type="EMBL" id="MEJ8825189.1"/>
    </source>
</evidence>
<reference evidence="13 14" key="1">
    <citation type="submission" date="2024-03" db="EMBL/GenBank/DDBJ databases">
        <title>Novel species of the genus Variovorax.</title>
        <authorList>
            <person name="Liu Q."/>
            <person name="Xin Y.-H."/>
        </authorList>
    </citation>
    <scope>NUCLEOTIDE SEQUENCE [LARGE SCALE GENOMIC DNA]</scope>
    <source>
        <strain evidence="13 14">KACC 18501</strain>
    </source>
</reference>
<evidence type="ECO:0000256" key="8">
    <source>
        <dbReference type="ARBA" id="ARBA00034923"/>
    </source>
</evidence>
<evidence type="ECO:0000259" key="12">
    <source>
        <dbReference type="PROSITE" id="PS51217"/>
    </source>
</evidence>
<feature type="binding site" evidence="10">
    <location>
        <begin position="41"/>
        <end position="48"/>
    </location>
    <ligand>
        <name>ATP</name>
        <dbReference type="ChEBI" id="CHEBI:30616"/>
    </ligand>
</feature>
<feature type="domain" description="UvrD-like helicase C-terminal" evidence="12">
    <location>
        <begin position="320"/>
        <end position="603"/>
    </location>
</feature>
<keyword evidence="4 10" id="KW-0067">ATP-binding</keyword>
<dbReference type="PROSITE" id="PS51198">
    <property type="entry name" value="UVRD_HELICASE_ATP_BIND"/>
    <property type="match status" value="1"/>
</dbReference>
<dbReference type="InterPro" id="IPR014017">
    <property type="entry name" value="DNA_helicase_UvrD-like_C"/>
</dbReference>
<dbReference type="Pfam" id="PF13361">
    <property type="entry name" value="UvrD_C"/>
    <property type="match status" value="1"/>
</dbReference>
<evidence type="ECO:0000256" key="9">
    <source>
        <dbReference type="ARBA" id="ARBA00048988"/>
    </source>
</evidence>
<gene>
    <name evidence="13" type="ORF">WKW80_24705</name>
</gene>
<dbReference type="SUPFAM" id="SSF52540">
    <property type="entry name" value="P-loop containing nucleoside triphosphate hydrolases"/>
    <property type="match status" value="1"/>
</dbReference>
<comment type="catalytic activity">
    <reaction evidence="6">
        <text>Couples ATP hydrolysis with the unwinding of duplex DNA by translocating in the 3'-5' direction.</text>
        <dbReference type="EC" id="5.6.2.4"/>
    </reaction>
</comment>
<comment type="caution">
    <text evidence="13">The sequence shown here is derived from an EMBL/GenBank/DDBJ whole genome shotgun (WGS) entry which is preliminary data.</text>
</comment>
<dbReference type="GO" id="GO:0016787">
    <property type="term" value="F:hydrolase activity"/>
    <property type="evidence" value="ECO:0007669"/>
    <property type="project" value="UniProtKB-KW"/>
</dbReference>
<evidence type="ECO:0000256" key="7">
    <source>
        <dbReference type="ARBA" id="ARBA00034808"/>
    </source>
</evidence>
<evidence type="ECO:0000259" key="11">
    <source>
        <dbReference type="PROSITE" id="PS51198"/>
    </source>
</evidence>
<keyword evidence="14" id="KW-1185">Reference proteome</keyword>
<dbReference type="EC" id="5.6.2.4" evidence="7"/>
<evidence type="ECO:0000313" key="14">
    <source>
        <dbReference type="Proteomes" id="UP001363010"/>
    </source>
</evidence>
<evidence type="ECO:0000256" key="1">
    <source>
        <dbReference type="ARBA" id="ARBA00022741"/>
    </source>
</evidence>
<evidence type="ECO:0000256" key="3">
    <source>
        <dbReference type="ARBA" id="ARBA00022806"/>
    </source>
</evidence>